<dbReference type="Proteomes" id="UP000554482">
    <property type="component" value="Unassembled WGS sequence"/>
</dbReference>
<comment type="caution">
    <text evidence="3">The sequence shown here is derived from an EMBL/GenBank/DDBJ whole genome shotgun (WGS) entry which is preliminary data.</text>
</comment>
<keyword evidence="1" id="KW-0560">Oxidoreductase</keyword>
<dbReference type="SUPFAM" id="SSF56327">
    <property type="entry name" value="LDH C-terminal domain-like"/>
    <property type="match status" value="1"/>
</dbReference>
<dbReference type="OrthoDB" id="1685274at2759"/>
<gene>
    <name evidence="3" type="ORF">FRX31_009106</name>
</gene>
<organism evidence="3 4">
    <name type="scientific">Thalictrum thalictroides</name>
    <name type="common">Rue-anemone</name>
    <name type="synonym">Anemone thalictroides</name>
    <dbReference type="NCBI Taxonomy" id="46969"/>
    <lineage>
        <taxon>Eukaryota</taxon>
        <taxon>Viridiplantae</taxon>
        <taxon>Streptophyta</taxon>
        <taxon>Embryophyta</taxon>
        <taxon>Tracheophyta</taxon>
        <taxon>Spermatophyta</taxon>
        <taxon>Magnoliopsida</taxon>
        <taxon>Ranunculales</taxon>
        <taxon>Ranunculaceae</taxon>
        <taxon>Thalictroideae</taxon>
        <taxon>Thalictrum</taxon>
    </lineage>
</organism>
<evidence type="ECO:0000313" key="3">
    <source>
        <dbReference type="EMBL" id="KAF5201307.1"/>
    </source>
</evidence>
<dbReference type="PANTHER" id="PTHR11540">
    <property type="entry name" value="MALATE AND LACTATE DEHYDROGENASE"/>
    <property type="match status" value="1"/>
</dbReference>
<dbReference type="Gene3D" id="3.90.110.10">
    <property type="entry name" value="Lactate dehydrogenase/glycoside hydrolase, family 4, C-terminal"/>
    <property type="match status" value="1"/>
</dbReference>
<dbReference type="AlphaFoldDB" id="A0A7J6WWL9"/>
<keyword evidence="2" id="KW-0520">NAD</keyword>
<dbReference type="GO" id="GO:0030060">
    <property type="term" value="F:L-malate dehydrogenase (NAD+) activity"/>
    <property type="evidence" value="ECO:0007669"/>
    <property type="project" value="TreeGrafter"/>
</dbReference>
<dbReference type="PANTHER" id="PTHR11540:SF16">
    <property type="entry name" value="MALATE DEHYDROGENASE, MITOCHONDRIAL"/>
    <property type="match status" value="1"/>
</dbReference>
<dbReference type="InterPro" id="IPR015955">
    <property type="entry name" value="Lactate_DH/Glyco_Ohase_4_C"/>
</dbReference>
<keyword evidence="4" id="KW-1185">Reference proteome</keyword>
<accession>A0A7J6WWL9</accession>
<evidence type="ECO:0000313" key="4">
    <source>
        <dbReference type="Proteomes" id="UP000554482"/>
    </source>
</evidence>
<evidence type="ECO:0000256" key="1">
    <source>
        <dbReference type="ARBA" id="ARBA00023002"/>
    </source>
</evidence>
<sequence>MAYAATKFVESSFCPLDGDADFYECSFLQSDLVEIPFIAFRIKLGKNGVEAIIFVDLQVFTEYEAKGKLFKAKFKASIEKDVSFAQKQATTVSV</sequence>
<dbReference type="EMBL" id="JABWDY010009590">
    <property type="protein sequence ID" value="KAF5201307.1"/>
    <property type="molecule type" value="Genomic_DNA"/>
</dbReference>
<reference evidence="3 4" key="1">
    <citation type="submission" date="2020-06" db="EMBL/GenBank/DDBJ databases">
        <title>Transcriptomic and genomic resources for Thalictrum thalictroides and T. hernandezii: Facilitating candidate gene discovery in an emerging model plant lineage.</title>
        <authorList>
            <person name="Arias T."/>
            <person name="Riano-Pachon D.M."/>
            <person name="Di Stilio V.S."/>
        </authorList>
    </citation>
    <scope>NUCLEOTIDE SEQUENCE [LARGE SCALE GENOMIC DNA]</scope>
    <source>
        <strain evidence="4">cv. WT478/WT964</strain>
        <tissue evidence="3">Leaves</tissue>
    </source>
</reference>
<protein>
    <submittedName>
        <fullName evidence="3">Malate dehydrogenase protein</fullName>
    </submittedName>
</protein>
<name>A0A7J6WWL9_THATH</name>
<dbReference type="GO" id="GO:0005739">
    <property type="term" value="C:mitochondrion"/>
    <property type="evidence" value="ECO:0007669"/>
    <property type="project" value="TreeGrafter"/>
</dbReference>
<proteinExistence type="predicted"/>
<evidence type="ECO:0000256" key="2">
    <source>
        <dbReference type="ARBA" id="ARBA00023027"/>
    </source>
</evidence>